<dbReference type="InterPro" id="IPR036259">
    <property type="entry name" value="MFS_trans_sf"/>
</dbReference>
<feature type="transmembrane region" description="Helical" evidence="6">
    <location>
        <begin position="16"/>
        <end position="38"/>
    </location>
</feature>
<evidence type="ECO:0000256" key="2">
    <source>
        <dbReference type="ARBA" id="ARBA00022692"/>
    </source>
</evidence>
<feature type="transmembrane region" description="Helical" evidence="6">
    <location>
        <begin position="349"/>
        <end position="371"/>
    </location>
</feature>
<dbReference type="GO" id="GO:0022857">
    <property type="term" value="F:transmembrane transporter activity"/>
    <property type="evidence" value="ECO:0007669"/>
    <property type="project" value="InterPro"/>
</dbReference>
<feature type="transmembrane region" description="Helical" evidence="6">
    <location>
        <begin position="378"/>
        <end position="399"/>
    </location>
</feature>
<dbReference type="InterPro" id="IPR005828">
    <property type="entry name" value="MFS_sugar_transport-like"/>
</dbReference>
<dbReference type="EMBL" id="JAWDGP010003329">
    <property type="protein sequence ID" value="KAK3775405.1"/>
    <property type="molecule type" value="Genomic_DNA"/>
</dbReference>
<dbReference type="GO" id="GO:0016020">
    <property type="term" value="C:membrane"/>
    <property type="evidence" value="ECO:0007669"/>
    <property type="project" value="UniProtKB-SubCell"/>
</dbReference>
<evidence type="ECO:0000256" key="3">
    <source>
        <dbReference type="ARBA" id="ARBA00022989"/>
    </source>
</evidence>
<feature type="transmembrane region" description="Helical" evidence="6">
    <location>
        <begin position="233"/>
        <end position="251"/>
    </location>
</feature>
<feature type="region of interest" description="Disordered" evidence="5">
    <location>
        <begin position="557"/>
        <end position="585"/>
    </location>
</feature>
<name>A0AAE0ZTZ4_9GAST</name>
<evidence type="ECO:0000313" key="8">
    <source>
        <dbReference type="EMBL" id="KAK3775405.1"/>
    </source>
</evidence>
<evidence type="ECO:0000256" key="6">
    <source>
        <dbReference type="SAM" id="Phobius"/>
    </source>
</evidence>
<feature type="region of interest" description="Disordered" evidence="5">
    <location>
        <begin position="507"/>
        <end position="544"/>
    </location>
</feature>
<keyword evidence="3 6" id="KW-1133">Transmembrane helix</keyword>
<dbReference type="InterPro" id="IPR020846">
    <property type="entry name" value="MFS_dom"/>
</dbReference>
<keyword evidence="2 6" id="KW-0812">Transmembrane</keyword>
<proteinExistence type="predicted"/>
<evidence type="ECO:0000256" key="4">
    <source>
        <dbReference type="ARBA" id="ARBA00023136"/>
    </source>
</evidence>
<dbReference type="Proteomes" id="UP001283361">
    <property type="component" value="Unassembled WGS sequence"/>
</dbReference>
<feature type="transmembrane region" description="Helical" evidence="6">
    <location>
        <begin position="150"/>
        <end position="169"/>
    </location>
</feature>
<feature type="transmembrane region" description="Helical" evidence="6">
    <location>
        <begin position="470"/>
        <end position="490"/>
    </location>
</feature>
<gene>
    <name evidence="8" type="ORF">RRG08_013250</name>
</gene>
<protein>
    <recommendedName>
        <fullName evidence="7">Major facilitator superfamily (MFS) profile domain-containing protein</fullName>
    </recommendedName>
</protein>
<feature type="transmembrane region" description="Helical" evidence="6">
    <location>
        <begin position="320"/>
        <end position="343"/>
    </location>
</feature>
<dbReference type="PANTHER" id="PTHR24064">
    <property type="entry name" value="SOLUTE CARRIER FAMILY 22 MEMBER"/>
    <property type="match status" value="1"/>
</dbReference>
<sequence>MVSIEHIFDEIGGFHFFQLLMIVWVYSIKFMTAWSLMLMSFGGYKPDYACITDGLLNQSSLKYMNDSQLREEAETGVNNETFLNVCDLNGTECDQFHFFGTKRTVVSEWDLVCDLRWMKATITSIQFGGLLTGSIIGGHSGDYFGRKKTLYGSYFLHTVFDVIAAYSVSWQMFTALRFFIGTMIGIILVVIVPYPTEFFPIRWRHTIPAIPMWPLGSLAFASGAWLFQDWAHLQLTCAVLALPGLLGYFYIPESARWLATRGRLDEAYAVLEKMARVNGKKLPPTAMDTIKEIAQEEKSSKGRHDYSYIDIFTTKAMAQLTVIFGFKWFVLSMVFYGLSFAVSSFAGDLYLNMFLMSVVELPAYLLSFLLIDRIGRRWTCLFFLVVTMLVSFTCVGLHLKAPEDLRDKLISACCLTAKLAVSACWSASQTWVTESYPTVTRSLGYGFANMTSRIGAIISPFVINLDQMPLFTFILMGAMTLVSMVITCFVPETQNKVMAETVHEQTMGAAGSQQVPGADNSEVPRDSPESGHGNEKNGLELDSQKLPSFVSGFMDSIPLRSDSENNAKKGVSNYGYTDTHESYRF</sequence>
<comment type="subcellular location">
    <subcellularLocation>
        <location evidence="1">Membrane</location>
        <topology evidence="1">Multi-pass membrane protein</topology>
    </subcellularLocation>
</comment>
<evidence type="ECO:0000313" key="9">
    <source>
        <dbReference type="Proteomes" id="UP001283361"/>
    </source>
</evidence>
<accession>A0AAE0ZTZ4</accession>
<feature type="transmembrane region" description="Helical" evidence="6">
    <location>
        <begin position="175"/>
        <end position="194"/>
    </location>
</feature>
<feature type="transmembrane region" description="Helical" evidence="6">
    <location>
        <begin position="206"/>
        <end position="227"/>
    </location>
</feature>
<organism evidence="8 9">
    <name type="scientific">Elysia crispata</name>
    <name type="common">lettuce slug</name>
    <dbReference type="NCBI Taxonomy" id="231223"/>
    <lineage>
        <taxon>Eukaryota</taxon>
        <taxon>Metazoa</taxon>
        <taxon>Spiralia</taxon>
        <taxon>Lophotrochozoa</taxon>
        <taxon>Mollusca</taxon>
        <taxon>Gastropoda</taxon>
        <taxon>Heterobranchia</taxon>
        <taxon>Euthyneura</taxon>
        <taxon>Panpulmonata</taxon>
        <taxon>Sacoglossa</taxon>
        <taxon>Placobranchoidea</taxon>
        <taxon>Plakobranchidae</taxon>
        <taxon>Elysia</taxon>
    </lineage>
</organism>
<dbReference type="AlphaFoldDB" id="A0AAE0ZTZ4"/>
<comment type="caution">
    <text evidence="8">The sequence shown here is derived from an EMBL/GenBank/DDBJ whole genome shotgun (WGS) entry which is preliminary data.</text>
</comment>
<dbReference type="SUPFAM" id="SSF103473">
    <property type="entry name" value="MFS general substrate transporter"/>
    <property type="match status" value="1"/>
</dbReference>
<reference evidence="8" key="1">
    <citation type="journal article" date="2023" name="G3 (Bethesda)">
        <title>A reference genome for the long-term kleptoplast-retaining sea slug Elysia crispata morphotype clarki.</title>
        <authorList>
            <person name="Eastman K.E."/>
            <person name="Pendleton A.L."/>
            <person name="Shaikh M.A."/>
            <person name="Suttiyut T."/>
            <person name="Ogas R."/>
            <person name="Tomko P."/>
            <person name="Gavelis G."/>
            <person name="Widhalm J.R."/>
            <person name="Wisecaver J.H."/>
        </authorList>
    </citation>
    <scope>NUCLEOTIDE SEQUENCE</scope>
    <source>
        <strain evidence="8">ECLA1</strain>
    </source>
</reference>
<dbReference type="PROSITE" id="PS50850">
    <property type="entry name" value="MFS"/>
    <property type="match status" value="1"/>
</dbReference>
<keyword evidence="9" id="KW-1185">Reference proteome</keyword>
<keyword evidence="4 6" id="KW-0472">Membrane</keyword>
<evidence type="ECO:0000256" key="5">
    <source>
        <dbReference type="SAM" id="MobiDB-lite"/>
    </source>
</evidence>
<evidence type="ECO:0000256" key="1">
    <source>
        <dbReference type="ARBA" id="ARBA00004141"/>
    </source>
</evidence>
<dbReference type="Gene3D" id="1.20.1250.20">
    <property type="entry name" value="MFS general substrate transporter like domains"/>
    <property type="match status" value="1"/>
</dbReference>
<dbReference type="Pfam" id="PF00083">
    <property type="entry name" value="Sugar_tr"/>
    <property type="match status" value="1"/>
</dbReference>
<evidence type="ECO:0000259" key="7">
    <source>
        <dbReference type="PROSITE" id="PS50850"/>
    </source>
</evidence>
<feature type="compositionally biased region" description="Basic and acidic residues" evidence="5">
    <location>
        <begin position="522"/>
        <end position="543"/>
    </location>
</feature>
<feature type="domain" description="Major facilitator superfamily (MFS) profile" evidence="7">
    <location>
        <begin position="21"/>
        <end position="495"/>
    </location>
</feature>